<proteinExistence type="predicted"/>
<dbReference type="EMBL" id="RKQG01000001">
    <property type="protein sequence ID" value="RPE33440.1"/>
    <property type="molecule type" value="Genomic_DNA"/>
</dbReference>
<keyword evidence="3" id="KW-1185">Reference proteome</keyword>
<sequence length="30" mass="3183">MDVAGRLTVVGTDYDGAKDEPVQSPFSATR</sequence>
<dbReference type="AlphaFoldDB" id="A0A3N4S3E7"/>
<name>A0A3N4S3E7_9ACTN</name>
<evidence type="ECO:0000313" key="3">
    <source>
        <dbReference type="Proteomes" id="UP000266906"/>
    </source>
</evidence>
<evidence type="ECO:0000256" key="1">
    <source>
        <dbReference type="SAM" id="MobiDB-lite"/>
    </source>
</evidence>
<comment type="caution">
    <text evidence="2">The sequence shown here is derived from an EMBL/GenBank/DDBJ whole genome shotgun (WGS) entry which is preliminary data.</text>
</comment>
<organism evidence="2 3">
    <name type="scientific">Kitasatospora cineracea</name>
    <dbReference type="NCBI Taxonomy" id="88074"/>
    <lineage>
        <taxon>Bacteria</taxon>
        <taxon>Bacillati</taxon>
        <taxon>Actinomycetota</taxon>
        <taxon>Actinomycetes</taxon>
        <taxon>Kitasatosporales</taxon>
        <taxon>Streptomycetaceae</taxon>
        <taxon>Kitasatospora</taxon>
    </lineage>
</organism>
<accession>A0A3N4S3E7</accession>
<evidence type="ECO:0000313" key="2">
    <source>
        <dbReference type="EMBL" id="RPE33440.1"/>
    </source>
</evidence>
<gene>
    <name evidence="2" type="ORF">EDD38_1730</name>
</gene>
<reference evidence="2 3" key="1">
    <citation type="submission" date="2018-11" db="EMBL/GenBank/DDBJ databases">
        <title>Sequencing the genomes of 1000 actinobacteria strains.</title>
        <authorList>
            <person name="Klenk H.-P."/>
        </authorList>
    </citation>
    <scope>NUCLEOTIDE SEQUENCE [LARGE SCALE GENOMIC DNA]</scope>
    <source>
        <strain evidence="2 3">DSM 44781</strain>
    </source>
</reference>
<dbReference type="Proteomes" id="UP000266906">
    <property type="component" value="Unassembled WGS sequence"/>
</dbReference>
<feature type="region of interest" description="Disordered" evidence="1">
    <location>
        <begin position="1"/>
        <end position="30"/>
    </location>
</feature>
<protein>
    <submittedName>
        <fullName evidence="2">Uncharacterized protein</fullName>
    </submittedName>
</protein>